<reference evidence="2" key="1">
    <citation type="submission" date="2014-12" db="EMBL/GenBank/DDBJ databases">
        <title>Insight into the proteome of Arion vulgaris.</title>
        <authorList>
            <person name="Aradska J."/>
            <person name="Bulat T."/>
            <person name="Smidak R."/>
            <person name="Sarate P."/>
            <person name="Gangsoo J."/>
            <person name="Sialana F."/>
            <person name="Bilban M."/>
            <person name="Lubec G."/>
        </authorList>
    </citation>
    <scope>NUCLEOTIDE SEQUENCE</scope>
    <source>
        <tissue evidence="2">Skin</tissue>
    </source>
</reference>
<evidence type="ECO:0000313" key="2">
    <source>
        <dbReference type="EMBL" id="CEK53554.1"/>
    </source>
</evidence>
<sequence>TRDRIGSRDFVDRSGKSENRSRDLSEGRHNSRERHYRDGSSSRHVGQDIYDGSAPPSDRSSESYSRERSSSRDAHRS</sequence>
<feature type="non-terminal residue" evidence="2">
    <location>
        <position position="1"/>
    </location>
</feature>
<dbReference type="EMBL" id="HACG01006689">
    <property type="protein sequence ID" value="CEK53554.1"/>
    <property type="molecule type" value="Transcribed_RNA"/>
</dbReference>
<organism evidence="2">
    <name type="scientific">Arion vulgaris</name>
    <dbReference type="NCBI Taxonomy" id="1028688"/>
    <lineage>
        <taxon>Eukaryota</taxon>
        <taxon>Metazoa</taxon>
        <taxon>Spiralia</taxon>
        <taxon>Lophotrochozoa</taxon>
        <taxon>Mollusca</taxon>
        <taxon>Gastropoda</taxon>
        <taxon>Heterobranchia</taxon>
        <taxon>Euthyneura</taxon>
        <taxon>Panpulmonata</taxon>
        <taxon>Eupulmonata</taxon>
        <taxon>Stylommatophora</taxon>
        <taxon>Helicina</taxon>
        <taxon>Arionoidea</taxon>
        <taxon>Arionidae</taxon>
        <taxon>Arion</taxon>
    </lineage>
</organism>
<gene>
    <name evidence="2" type="primary">ORF20700</name>
</gene>
<dbReference type="AlphaFoldDB" id="A0A0B6YBL7"/>
<feature type="region of interest" description="Disordered" evidence="1">
    <location>
        <begin position="1"/>
        <end position="77"/>
    </location>
</feature>
<name>A0A0B6YBL7_9EUPU</name>
<evidence type="ECO:0000256" key="1">
    <source>
        <dbReference type="SAM" id="MobiDB-lite"/>
    </source>
</evidence>
<protein>
    <submittedName>
        <fullName evidence="2">Uncharacterized protein</fullName>
    </submittedName>
</protein>
<feature type="non-terminal residue" evidence="2">
    <location>
        <position position="77"/>
    </location>
</feature>
<accession>A0A0B6YBL7</accession>
<feature type="compositionally biased region" description="Basic and acidic residues" evidence="1">
    <location>
        <begin position="1"/>
        <end position="41"/>
    </location>
</feature>
<proteinExistence type="predicted"/>
<feature type="compositionally biased region" description="Basic and acidic residues" evidence="1">
    <location>
        <begin position="59"/>
        <end position="77"/>
    </location>
</feature>